<evidence type="ECO:0000256" key="22">
    <source>
        <dbReference type="ARBA" id="ARBA00042991"/>
    </source>
</evidence>
<evidence type="ECO:0000256" key="15">
    <source>
        <dbReference type="ARBA" id="ARBA00039107"/>
    </source>
</evidence>
<keyword evidence="25" id="KW-1185">Reference proteome</keyword>
<evidence type="ECO:0000256" key="9">
    <source>
        <dbReference type="ARBA" id="ARBA00022968"/>
    </source>
</evidence>
<dbReference type="Ensembl" id="ENSPMGT00000020818.1">
    <property type="protein sequence ID" value="ENSPMGP00000019531.1"/>
    <property type="gene ID" value="ENSPMGG00000015863.1"/>
</dbReference>
<dbReference type="PANTHER" id="PTHR46032:SF6">
    <property type="entry name" value="CMP-N-ACETYLNEURAMINATE-BETA-GALACTOSAMIDE-ALPHA-2,3-SIALYLTRANSFERASE 1"/>
    <property type="match status" value="1"/>
</dbReference>
<organism evidence="24 25">
    <name type="scientific">Periophthalmus magnuspinnatus</name>
    <dbReference type="NCBI Taxonomy" id="409849"/>
    <lineage>
        <taxon>Eukaryota</taxon>
        <taxon>Metazoa</taxon>
        <taxon>Chordata</taxon>
        <taxon>Craniata</taxon>
        <taxon>Vertebrata</taxon>
        <taxon>Euteleostomi</taxon>
        <taxon>Actinopterygii</taxon>
        <taxon>Neopterygii</taxon>
        <taxon>Teleostei</taxon>
        <taxon>Neoteleostei</taxon>
        <taxon>Acanthomorphata</taxon>
        <taxon>Gobiaria</taxon>
        <taxon>Gobiiformes</taxon>
        <taxon>Gobioidei</taxon>
        <taxon>Gobiidae</taxon>
        <taxon>Oxudercinae</taxon>
        <taxon>Periophthalmus</taxon>
    </lineage>
</organism>
<dbReference type="PIRSF" id="PIRSF005557">
    <property type="entry name" value="Sialyl_trans"/>
    <property type="match status" value="1"/>
</dbReference>
<keyword evidence="8" id="KW-0812">Transmembrane</keyword>
<keyword evidence="7" id="KW-0808">Transferase</keyword>
<dbReference type="PANTHER" id="PTHR46032">
    <property type="entry name" value="ALPHA-2,3-SIALYLTRANSFERASE ST3GAL I ISOFORM X1"/>
    <property type="match status" value="1"/>
</dbReference>
<dbReference type="GO" id="GO:0097503">
    <property type="term" value="P:sialylation"/>
    <property type="evidence" value="ECO:0007669"/>
    <property type="project" value="TreeGrafter"/>
</dbReference>
<reference evidence="24" key="1">
    <citation type="submission" date="2025-08" db="UniProtKB">
        <authorList>
            <consortium name="Ensembl"/>
        </authorList>
    </citation>
    <scope>IDENTIFICATION</scope>
</reference>
<evidence type="ECO:0000256" key="2">
    <source>
        <dbReference type="ARBA" id="ARBA00004613"/>
    </source>
</evidence>
<evidence type="ECO:0000256" key="11">
    <source>
        <dbReference type="ARBA" id="ARBA00023034"/>
    </source>
</evidence>
<keyword evidence="12" id="KW-0472">Membrane</keyword>
<evidence type="ECO:0000256" key="20">
    <source>
        <dbReference type="ARBA" id="ARBA00042448"/>
    </source>
</evidence>
<dbReference type="Pfam" id="PF00777">
    <property type="entry name" value="Glyco_transf_29"/>
    <property type="match status" value="1"/>
</dbReference>
<keyword evidence="9" id="KW-0735">Signal-anchor</keyword>
<dbReference type="InterPro" id="IPR051757">
    <property type="entry name" value="Beta-gal_alpha2-3_sialyltrans"/>
</dbReference>
<dbReference type="FunFam" id="3.90.1480.20:FF:000015">
    <property type="entry name" value="Lactosylceramide alpha-2,3-sialyltransferase"/>
    <property type="match status" value="1"/>
</dbReference>
<dbReference type="GO" id="GO:0005576">
    <property type="term" value="C:extracellular region"/>
    <property type="evidence" value="ECO:0007669"/>
    <property type="project" value="UniProtKB-SubCell"/>
</dbReference>
<keyword evidence="10" id="KW-1133">Transmembrane helix</keyword>
<evidence type="ECO:0000256" key="7">
    <source>
        <dbReference type="ARBA" id="ARBA00022679"/>
    </source>
</evidence>
<evidence type="ECO:0000256" key="10">
    <source>
        <dbReference type="ARBA" id="ARBA00022989"/>
    </source>
</evidence>
<dbReference type="InterPro" id="IPR038578">
    <property type="entry name" value="GT29-like_sf"/>
</dbReference>
<keyword evidence="11" id="KW-0333">Golgi apparatus</keyword>
<keyword evidence="14" id="KW-0325">Glycoprotein</keyword>
<proteinExistence type="inferred from homology"/>
<evidence type="ECO:0000313" key="24">
    <source>
        <dbReference type="Ensembl" id="ENSPMGP00000019531.1"/>
    </source>
</evidence>
<comment type="similarity">
    <text evidence="4">Belongs to the glycosyltransferase 29 family.</text>
</comment>
<sequence length="315" mass="36285">MKTIIGSVFVALLCICGICITWKVSYMFLEFTQKECDCEKCQKNDKLDEQWFLQRFQKNISPFLTSHYNLSQEAFIWWKGRQSERRDYNFYQKTTQKIFEIIPAYPPVVGHSPHHCWTCAVVGNSGNLRRSHNGKLIDLHDSVFRINYGRTDGFEEDVGSKTTHRVIYPESAGAKLDKSTHLVFFPFKIRDLEWLISKLTADTNAVSSLRSNIQAKHKDLVMVVNPAFMQYVHLSWLNGKGKYSSTGFMTVILALHICDKVSVFGFGADSDGNWSHYWEVLKNKQLRTGPHPGSAEYDLIEELARQGKLVFYKGF</sequence>
<evidence type="ECO:0000256" key="13">
    <source>
        <dbReference type="ARBA" id="ARBA00023157"/>
    </source>
</evidence>
<dbReference type="AlphaFoldDB" id="A0A3B4AT75"/>
<accession>A0A3B4AT75</accession>
<evidence type="ECO:0000256" key="17">
    <source>
        <dbReference type="ARBA" id="ARBA00041507"/>
    </source>
</evidence>
<evidence type="ECO:0000256" key="21">
    <source>
        <dbReference type="ARBA" id="ARBA00042682"/>
    </source>
</evidence>
<evidence type="ECO:0000256" key="3">
    <source>
        <dbReference type="ARBA" id="ARBA00004922"/>
    </source>
</evidence>
<comment type="subcellular location">
    <subcellularLocation>
        <location evidence="1">Golgi apparatus</location>
        <location evidence="1">Golgi stack membrane</location>
        <topology evidence="1">Single-pass type II membrane protein</topology>
    </subcellularLocation>
    <subcellularLocation>
        <location evidence="2">Secreted</location>
    </subcellularLocation>
</comment>
<feature type="disulfide bond" evidence="23">
    <location>
        <begin position="119"/>
        <end position="258"/>
    </location>
</feature>
<evidence type="ECO:0000256" key="16">
    <source>
        <dbReference type="ARBA" id="ARBA00040101"/>
    </source>
</evidence>
<comment type="pathway">
    <text evidence="3">Protein modification; protein glycosylation.</text>
</comment>
<evidence type="ECO:0000256" key="23">
    <source>
        <dbReference type="PIRSR" id="PIRSR005557-2"/>
    </source>
</evidence>
<evidence type="ECO:0000256" key="6">
    <source>
        <dbReference type="ARBA" id="ARBA00022676"/>
    </source>
</evidence>
<dbReference type="Gene3D" id="3.90.1480.20">
    <property type="entry name" value="Glycosyl transferase family 29"/>
    <property type="match status" value="1"/>
</dbReference>
<dbReference type="GO" id="GO:0032580">
    <property type="term" value="C:Golgi cisterna membrane"/>
    <property type="evidence" value="ECO:0007669"/>
    <property type="project" value="UniProtKB-SubCell"/>
</dbReference>
<keyword evidence="13" id="KW-1015">Disulfide bond</keyword>
<keyword evidence="6" id="KW-0328">Glycosyltransferase</keyword>
<evidence type="ECO:0000256" key="8">
    <source>
        <dbReference type="ARBA" id="ARBA00022692"/>
    </source>
</evidence>
<dbReference type="STRING" id="409849.ENSPMGP00000019531"/>
<evidence type="ECO:0000256" key="18">
    <source>
        <dbReference type="ARBA" id="ARBA00041997"/>
    </source>
</evidence>
<dbReference type="InterPro" id="IPR001675">
    <property type="entry name" value="Glyco_trans_29"/>
</dbReference>
<dbReference type="Proteomes" id="UP000261520">
    <property type="component" value="Unplaced"/>
</dbReference>
<name>A0A3B4AT75_9GOBI</name>
<keyword evidence="5" id="KW-0964">Secreted</keyword>
<evidence type="ECO:0000256" key="5">
    <source>
        <dbReference type="ARBA" id="ARBA00022525"/>
    </source>
</evidence>
<protein>
    <recommendedName>
        <fullName evidence="16">CMP-N-acetylneuraminate-beta-galactosamide-alpha-2,3-sialyltransferase 1</fullName>
        <ecNumber evidence="15">2.4.3.4</ecNumber>
    </recommendedName>
    <alternativeName>
        <fullName evidence="22">Gal-NAc6S</fullName>
    </alternativeName>
    <alternativeName>
        <fullName evidence="20">Gal-beta-1,3-GalNAc-alpha-2,3-sialyltransferase</fullName>
    </alternativeName>
    <alternativeName>
        <fullName evidence="18">ST3Gal I</fullName>
    </alternativeName>
    <alternativeName>
        <fullName evidence="19">ST3GalA.1</fullName>
    </alternativeName>
    <alternativeName>
        <fullName evidence="17">ST3O</fullName>
    </alternativeName>
    <alternativeName>
        <fullName evidence="21">Sialyltransferase 4A</fullName>
    </alternativeName>
</protein>
<evidence type="ECO:0000256" key="4">
    <source>
        <dbReference type="ARBA" id="ARBA00006003"/>
    </source>
</evidence>
<dbReference type="EC" id="2.4.3.4" evidence="15"/>
<evidence type="ECO:0000256" key="12">
    <source>
        <dbReference type="ARBA" id="ARBA00023136"/>
    </source>
</evidence>
<dbReference type="GO" id="GO:1901137">
    <property type="term" value="P:carbohydrate derivative biosynthetic process"/>
    <property type="evidence" value="ECO:0007669"/>
    <property type="project" value="UniProtKB-ARBA"/>
</dbReference>
<evidence type="ECO:0000256" key="1">
    <source>
        <dbReference type="ARBA" id="ARBA00004447"/>
    </source>
</evidence>
<evidence type="ECO:0000256" key="19">
    <source>
        <dbReference type="ARBA" id="ARBA00042022"/>
    </source>
</evidence>
<reference evidence="24" key="2">
    <citation type="submission" date="2025-09" db="UniProtKB">
        <authorList>
            <consortium name="Ensembl"/>
        </authorList>
    </citation>
    <scope>IDENTIFICATION</scope>
</reference>
<dbReference type="InterPro" id="IPR012163">
    <property type="entry name" value="Sialyl_trans"/>
</dbReference>
<dbReference type="GO" id="GO:0003836">
    <property type="term" value="F:beta-galactoside (CMP) alpha-2,3-sialyltransferase activity"/>
    <property type="evidence" value="ECO:0007669"/>
    <property type="project" value="UniProtKB-EC"/>
</dbReference>
<evidence type="ECO:0000256" key="14">
    <source>
        <dbReference type="ARBA" id="ARBA00023180"/>
    </source>
</evidence>
<evidence type="ECO:0000313" key="25">
    <source>
        <dbReference type="Proteomes" id="UP000261520"/>
    </source>
</evidence>